<sequence>MRREQGERVGIEQGEREDNYCVDAFIPSKRSASVPVSIQKWSAKSHKEGTWLKVVLDRLCSSIIGTTVKTISVDNLSGLMISKGLDDFEVRQIAGNQFLLDFDCEELVTQCLQWEWD</sequence>
<keyword evidence="2" id="KW-1185">Reference proteome</keyword>
<name>A0ABR2FZ33_9ROSI</name>
<evidence type="ECO:0000313" key="1">
    <source>
        <dbReference type="EMBL" id="KAK8589525.1"/>
    </source>
</evidence>
<evidence type="ECO:0008006" key="3">
    <source>
        <dbReference type="Google" id="ProtNLM"/>
    </source>
</evidence>
<organism evidence="1 2">
    <name type="scientific">Hibiscus sabdariffa</name>
    <name type="common">roselle</name>
    <dbReference type="NCBI Taxonomy" id="183260"/>
    <lineage>
        <taxon>Eukaryota</taxon>
        <taxon>Viridiplantae</taxon>
        <taxon>Streptophyta</taxon>
        <taxon>Embryophyta</taxon>
        <taxon>Tracheophyta</taxon>
        <taxon>Spermatophyta</taxon>
        <taxon>Magnoliopsida</taxon>
        <taxon>eudicotyledons</taxon>
        <taxon>Gunneridae</taxon>
        <taxon>Pentapetalae</taxon>
        <taxon>rosids</taxon>
        <taxon>malvids</taxon>
        <taxon>Malvales</taxon>
        <taxon>Malvaceae</taxon>
        <taxon>Malvoideae</taxon>
        <taxon>Hibiscus</taxon>
    </lineage>
</organism>
<proteinExistence type="predicted"/>
<evidence type="ECO:0000313" key="2">
    <source>
        <dbReference type="Proteomes" id="UP001472677"/>
    </source>
</evidence>
<comment type="caution">
    <text evidence="1">The sequence shown here is derived from an EMBL/GenBank/DDBJ whole genome shotgun (WGS) entry which is preliminary data.</text>
</comment>
<dbReference type="EMBL" id="JBBPBM010000004">
    <property type="protein sequence ID" value="KAK8589525.1"/>
    <property type="molecule type" value="Genomic_DNA"/>
</dbReference>
<reference evidence="1 2" key="1">
    <citation type="journal article" date="2024" name="G3 (Bethesda)">
        <title>Genome assembly of Hibiscus sabdariffa L. provides insights into metabolisms of medicinal natural products.</title>
        <authorList>
            <person name="Kim T."/>
        </authorList>
    </citation>
    <scope>NUCLEOTIDE SEQUENCE [LARGE SCALE GENOMIC DNA]</scope>
    <source>
        <strain evidence="1">TK-2024</strain>
        <tissue evidence="1">Old leaves</tissue>
    </source>
</reference>
<dbReference type="Proteomes" id="UP001472677">
    <property type="component" value="Unassembled WGS sequence"/>
</dbReference>
<gene>
    <name evidence="1" type="ORF">V6N12_023919</name>
</gene>
<accession>A0ABR2FZ33</accession>
<protein>
    <recommendedName>
        <fullName evidence="3">DUF4283 domain-containing protein</fullName>
    </recommendedName>
</protein>